<dbReference type="InterPro" id="IPR007325">
    <property type="entry name" value="KFase/CYL"/>
</dbReference>
<comment type="caution">
    <text evidence="1">The sequence shown here is derived from an EMBL/GenBank/DDBJ whole genome shotgun (WGS) entry which is preliminary data.</text>
</comment>
<sequence length="137" mass="16065">MIDVSLRLKEGMLFRKGSPNFSISQIKCYHEDEGSYETSIINAPSHIGTHIDIINKNNKIDLHRFMGRGILIDIPEYNTKTITLEQIKNKSSVKQDDFVFFRSSWSNYLGCEKYFEHPELSFEVIEWLSNMKINMIR</sequence>
<evidence type="ECO:0000313" key="3">
    <source>
        <dbReference type="EMBL" id="KYC49450.1"/>
    </source>
</evidence>
<dbReference type="SUPFAM" id="SSF102198">
    <property type="entry name" value="Putative cyclase"/>
    <property type="match status" value="1"/>
</dbReference>
<dbReference type="GO" id="GO:0004061">
    <property type="term" value="F:arylformamidase activity"/>
    <property type="evidence" value="ECO:0007669"/>
    <property type="project" value="InterPro"/>
</dbReference>
<organism evidence="1 5">
    <name type="scientific">Candidatus Methanofastidiosum methylothiophilum</name>
    <dbReference type="NCBI Taxonomy" id="1705564"/>
    <lineage>
        <taxon>Archaea</taxon>
        <taxon>Methanobacteriati</taxon>
        <taxon>Methanobacteriota</taxon>
        <taxon>Stenosarchaea group</taxon>
        <taxon>Candidatus Methanofastidiosia</taxon>
        <taxon>Candidatus Methanofastidiosales</taxon>
        <taxon>Candidatus Methanofastidiosaceae</taxon>
        <taxon>Candidatus Methanofastidiosum</taxon>
    </lineage>
</organism>
<dbReference type="Proteomes" id="UP000092401">
    <property type="component" value="Unassembled WGS sequence"/>
</dbReference>
<accession>A0A150IJD8</accession>
<evidence type="ECO:0000313" key="2">
    <source>
        <dbReference type="EMBL" id="KYC47045.1"/>
    </source>
</evidence>
<accession>A0A150IWW3</accession>
<dbReference type="Gene3D" id="3.50.30.50">
    <property type="entry name" value="Putative cyclase"/>
    <property type="match status" value="1"/>
</dbReference>
<accession>A0A150IQE0</accession>
<evidence type="ECO:0000313" key="4">
    <source>
        <dbReference type="Proteomes" id="UP000091929"/>
    </source>
</evidence>
<dbReference type="InterPro" id="IPR037175">
    <property type="entry name" value="KFase_sf"/>
</dbReference>
<evidence type="ECO:0000313" key="5">
    <source>
        <dbReference type="Proteomes" id="UP000092401"/>
    </source>
</evidence>
<dbReference type="GO" id="GO:0019441">
    <property type="term" value="P:L-tryptophan catabolic process to kynurenine"/>
    <property type="evidence" value="ECO:0007669"/>
    <property type="project" value="InterPro"/>
</dbReference>
<dbReference type="Proteomes" id="UP000091929">
    <property type="component" value="Unassembled WGS sequence"/>
</dbReference>
<dbReference type="AlphaFoldDB" id="A0A150IJD8"/>
<dbReference type="EMBL" id="LNGF01000035">
    <property type="protein sequence ID" value="KYC47045.1"/>
    <property type="molecule type" value="Genomic_DNA"/>
</dbReference>
<name>A0A150IJD8_9EURY</name>
<gene>
    <name evidence="1" type="ORF">APG10_01221</name>
    <name evidence="2" type="ORF">APG11_01485</name>
    <name evidence="3" type="ORF">APG12_01471</name>
</gene>
<protein>
    <submittedName>
        <fullName evidence="1">Putative cyclase</fullName>
    </submittedName>
</protein>
<proteinExistence type="predicted"/>
<evidence type="ECO:0000313" key="1">
    <source>
        <dbReference type="EMBL" id="KYC45022.1"/>
    </source>
</evidence>
<dbReference type="Proteomes" id="UP000092403">
    <property type="component" value="Unassembled WGS sequence"/>
</dbReference>
<dbReference type="EMBL" id="LNGE01000033">
    <property type="protein sequence ID" value="KYC45022.1"/>
    <property type="molecule type" value="Genomic_DNA"/>
</dbReference>
<dbReference type="Pfam" id="PF04199">
    <property type="entry name" value="Cyclase"/>
    <property type="match status" value="1"/>
</dbReference>
<dbReference type="EMBL" id="LNJC01000035">
    <property type="protein sequence ID" value="KYC49450.1"/>
    <property type="molecule type" value="Genomic_DNA"/>
</dbReference>
<reference evidence="4 5" key="1">
    <citation type="journal article" date="2016" name="ISME J.">
        <title>Chasing the elusive Euryarchaeota class WSA2: genomes reveal a uniquely fastidious methyl-reducing methanogen.</title>
        <authorList>
            <person name="Nobu M.K."/>
            <person name="Narihiro T."/>
            <person name="Kuroda K."/>
            <person name="Mei R."/>
            <person name="Liu W.T."/>
        </authorList>
    </citation>
    <scope>NUCLEOTIDE SEQUENCE [LARGE SCALE GENOMIC DNA]</scope>
    <source>
        <strain evidence="1">B03fssc0709_Meth_Bin005</strain>
        <strain evidence="2">B15fssc0709_Meth_Bin003</strain>
        <strain evidence="3">BMIXfssc0709_Meth_Bin006</strain>
    </source>
</reference>